<feature type="transmembrane region" description="Helical" evidence="3">
    <location>
        <begin position="159"/>
        <end position="180"/>
    </location>
</feature>
<proteinExistence type="predicted"/>
<evidence type="ECO:0000256" key="2">
    <source>
        <dbReference type="ARBA" id="ARBA00034247"/>
    </source>
</evidence>
<keyword evidence="5" id="KW-0808">Transferase</keyword>
<accession>A0ABW0JV03</accession>
<dbReference type="Gene3D" id="3.30.70.270">
    <property type="match status" value="1"/>
</dbReference>
<organism evidence="5 6">
    <name type="scientific">Rhodanobacter ginsenosidimutans</name>
    <dbReference type="NCBI Taxonomy" id="490571"/>
    <lineage>
        <taxon>Bacteria</taxon>
        <taxon>Pseudomonadati</taxon>
        <taxon>Pseudomonadota</taxon>
        <taxon>Gammaproteobacteria</taxon>
        <taxon>Lysobacterales</taxon>
        <taxon>Rhodanobacteraceae</taxon>
        <taxon>Rhodanobacter</taxon>
    </lineage>
</organism>
<feature type="domain" description="GGDEF" evidence="4">
    <location>
        <begin position="329"/>
        <end position="457"/>
    </location>
</feature>
<evidence type="ECO:0000256" key="1">
    <source>
        <dbReference type="ARBA" id="ARBA00012528"/>
    </source>
</evidence>
<dbReference type="EC" id="2.7.7.65" evidence="1"/>
<comment type="caution">
    <text evidence="5">The sequence shown here is derived from an EMBL/GenBank/DDBJ whole genome shotgun (WGS) entry which is preliminary data.</text>
</comment>
<comment type="catalytic activity">
    <reaction evidence="2">
        <text>2 GTP = 3',3'-c-di-GMP + 2 diphosphate</text>
        <dbReference type="Rhea" id="RHEA:24898"/>
        <dbReference type="ChEBI" id="CHEBI:33019"/>
        <dbReference type="ChEBI" id="CHEBI:37565"/>
        <dbReference type="ChEBI" id="CHEBI:58805"/>
        <dbReference type="EC" id="2.7.7.65"/>
    </reaction>
</comment>
<feature type="transmembrane region" description="Helical" evidence="3">
    <location>
        <begin position="55"/>
        <end position="73"/>
    </location>
</feature>
<protein>
    <recommendedName>
        <fullName evidence="1">diguanylate cyclase</fullName>
        <ecNumber evidence="1">2.7.7.65</ecNumber>
    </recommendedName>
</protein>
<dbReference type="SMART" id="SM00267">
    <property type="entry name" value="GGDEF"/>
    <property type="match status" value="1"/>
</dbReference>
<dbReference type="InterPro" id="IPR043128">
    <property type="entry name" value="Rev_trsase/Diguanyl_cyclase"/>
</dbReference>
<keyword evidence="5" id="KW-0548">Nucleotidyltransferase</keyword>
<dbReference type="PANTHER" id="PTHR45138">
    <property type="entry name" value="REGULATORY COMPONENTS OF SENSORY TRANSDUCTION SYSTEM"/>
    <property type="match status" value="1"/>
</dbReference>
<feature type="transmembrane region" description="Helical" evidence="3">
    <location>
        <begin position="12"/>
        <end position="35"/>
    </location>
</feature>
<gene>
    <name evidence="5" type="ORF">ACFPK0_03920</name>
</gene>
<keyword evidence="3" id="KW-1133">Transmembrane helix</keyword>
<name>A0ABW0JV03_9GAMM</name>
<dbReference type="InterPro" id="IPR050469">
    <property type="entry name" value="Diguanylate_Cyclase"/>
</dbReference>
<dbReference type="NCBIfam" id="TIGR00254">
    <property type="entry name" value="GGDEF"/>
    <property type="match status" value="1"/>
</dbReference>
<feature type="transmembrane region" description="Helical" evidence="3">
    <location>
        <begin position="129"/>
        <end position="147"/>
    </location>
</feature>
<dbReference type="InterPro" id="IPR029787">
    <property type="entry name" value="Nucleotide_cyclase"/>
</dbReference>
<sequence length="457" mass="48479">MIAVPFHQNAKAVRGFVVFSRVVAVLIGTVALVVLTGWCLGVPLLTTLVPGQHAMKANAAIAFALSGLALLLTQDFVTPRWRLGPWLSIVVAGIGAVTLGEYLWSLDPGFDHLFDDSVARAAGLPQGRMAVPAALALTLLGVLGLLVSTRRYLVLRETIAMVLLAIVVTGLASYAVALAGKIGGPFAQVPLPTLLMLLLAVLGWLSSSPTTGLTRVATADTFGGALARRLLLPSLLLPVMFIFVLEALQSLLGLPETLAFAFVALGSGGAVAGLVWWVASLLDKLERQRMESALLRNDADTDVLTGLANRRAFDGALASLLHGQRERDTVFSLLMLDLDRFKAYNDDYGHLAGDQVLRITGHLLRAALRPSDRAARYGGEEFVLLLPEADAAGAREAAERILHAFRDFAWPQRAVTVSIGVTQATCGDTAADLVQRADTALYAAKNAGRNQAVVATP</sequence>
<keyword evidence="6" id="KW-1185">Reference proteome</keyword>
<dbReference type="CDD" id="cd01949">
    <property type="entry name" value="GGDEF"/>
    <property type="match status" value="1"/>
</dbReference>
<evidence type="ECO:0000313" key="5">
    <source>
        <dbReference type="EMBL" id="MFC5439160.1"/>
    </source>
</evidence>
<dbReference type="SUPFAM" id="SSF55073">
    <property type="entry name" value="Nucleotide cyclase"/>
    <property type="match status" value="1"/>
</dbReference>
<reference evidence="6" key="1">
    <citation type="journal article" date="2019" name="Int. J. Syst. Evol. Microbiol.">
        <title>The Global Catalogue of Microorganisms (GCM) 10K type strain sequencing project: providing services to taxonomists for standard genome sequencing and annotation.</title>
        <authorList>
            <consortium name="The Broad Institute Genomics Platform"/>
            <consortium name="The Broad Institute Genome Sequencing Center for Infectious Disease"/>
            <person name="Wu L."/>
            <person name="Ma J."/>
        </authorList>
    </citation>
    <scope>NUCLEOTIDE SEQUENCE [LARGE SCALE GENOMIC DNA]</scope>
    <source>
        <strain evidence="6">KACC 12822</strain>
    </source>
</reference>
<evidence type="ECO:0000259" key="4">
    <source>
        <dbReference type="PROSITE" id="PS50887"/>
    </source>
</evidence>
<evidence type="ECO:0000313" key="6">
    <source>
        <dbReference type="Proteomes" id="UP001596018"/>
    </source>
</evidence>
<keyword evidence="3" id="KW-0472">Membrane</keyword>
<dbReference type="PANTHER" id="PTHR45138:SF9">
    <property type="entry name" value="DIGUANYLATE CYCLASE DGCM-RELATED"/>
    <property type="match status" value="1"/>
</dbReference>
<keyword evidence="3" id="KW-0812">Transmembrane</keyword>
<dbReference type="Proteomes" id="UP001596018">
    <property type="component" value="Unassembled WGS sequence"/>
</dbReference>
<feature type="transmembrane region" description="Helical" evidence="3">
    <location>
        <begin position="85"/>
        <end position="104"/>
    </location>
</feature>
<dbReference type="InterPro" id="IPR000160">
    <property type="entry name" value="GGDEF_dom"/>
</dbReference>
<dbReference type="EMBL" id="JBHSMM010000001">
    <property type="protein sequence ID" value="MFC5439160.1"/>
    <property type="molecule type" value="Genomic_DNA"/>
</dbReference>
<dbReference type="Pfam" id="PF00990">
    <property type="entry name" value="GGDEF"/>
    <property type="match status" value="1"/>
</dbReference>
<feature type="transmembrane region" description="Helical" evidence="3">
    <location>
        <begin position="258"/>
        <end position="282"/>
    </location>
</feature>
<evidence type="ECO:0000256" key="3">
    <source>
        <dbReference type="SAM" id="Phobius"/>
    </source>
</evidence>
<feature type="transmembrane region" description="Helical" evidence="3">
    <location>
        <begin position="186"/>
        <end position="205"/>
    </location>
</feature>
<dbReference type="PROSITE" id="PS50887">
    <property type="entry name" value="GGDEF"/>
    <property type="match status" value="1"/>
</dbReference>
<dbReference type="RefSeq" id="WP_377338511.1">
    <property type="nucleotide sequence ID" value="NZ_JALBWS010000015.1"/>
</dbReference>
<feature type="transmembrane region" description="Helical" evidence="3">
    <location>
        <begin position="230"/>
        <end position="252"/>
    </location>
</feature>
<dbReference type="GO" id="GO:0052621">
    <property type="term" value="F:diguanylate cyclase activity"/>
    <property type="evidence" value="ECO:0007669"/>
    <property type="project" value="UniProtKB-EC"/>
</dbReference>